<evidence type="ECO:0000256" key="1">
    <source>
        <dbReference type="ARBA" id="ARBA00007730"/>
    </source>
</evidence>
<evidence type="ECO:0000256" key="4">
    <source>
        <dbReference type="PIRSR" id="PIRSR637359-1"/>
    </source>
</evidence>
<evidence type="ECO:0000259" key="7">
    <source>
        <dbReference type="Pfam" id="PF05118"/>
    </source>
</evidence>
<dbReference type="SUPFAM" id="SSF51197">
    <property type="entry name" value="Clavaminate synthase-like"/>
    <property type="match status" value="1"/>
</dbReference>
<dbReference type="Gene3D" id="2.60.120.330">
    <property type="entry name" value="B-lactam Antibiotic, Isopenicillin N Synthase, Chain"/>
    <property type="match status" value="1"/>
</dbReference>
<comment type="caution">
    <text evidence="8">The sequence shown here is derived from an EMBL/GenBank/DDBJ whole genome shotgun (WGS) entry which is preliminary data.</text>
</comment>
<evidence type="ECO:0000313" key="8">
    <source>
        <dbReference type="EMBL" id="OQR81181.1"/>
    </source>
</evidence>
<sequence length="532" mass="59672">MAPRTGEIPLSEKVLPTVALADRSVLGPLVSLRATGVDVAPFQARLKLMEETMDIWNPEQQVNNVPMRRSGHDGWGIGKIMLIFADDYLKHLYHFPWLDKWSDLLFPFFESLNIPPERVIRCLFARMPAGSTIPVHHDTGAWVAHCHRVHLPIVTSDLIDFKVGLDEASMERIEFAQGNVYELNNASKHMVDNKWNQARVHLIFDYVDADFPLASLPLRKLSPGTVLHQTRRTVDLSSERGSRPTPSFCIIGAQKAGTTSLYDYITQHDLVVPANRKETHYLDWRFDASLPPLDTPEGRAAHLQTYHRFFRMDVLLPCPSVLSGEATPSYLLGGSVVIERFRALLPTAKILATLRNPVDRAFSHYNMTADPVGNPEQLKNRGHHALGGKSFEQVVDEEIAELQSLGVHPAMAFEDFDRLYLQTRAHYTHGGHSFIGRGLYQLQLAGWFAAFPANQFHIVNMDDMKSSAGLHAVMEDVFAFLDLPPFTIEDVSAKNTRKYEPLASATRARLEAFYAPFNAALAAALGKATFAW</sequence>
<keyword evidence="3" id="KW-0325">Glycoprotein</keyword>
<evidence type="ECO:0000256" key="2">
    <source>
        <dbReference type="ARBA" id="ARBA00022679"/>
    </source>
</evidence>
<evidence type="ECO:0000256" key="5">
    <source>
        <dbReference type="PIRSR" id="PIRSR637359-2"/>
    </source>
</evidence>
<feature type="binding site" evidence="5">
    <location>
        <position position="363"/>
    </location>
    <ligand>
        <name>3'-phosphoadenylyl sulfate</name>
        <dbReference type="ChEBI" id="CHEBI:58339"/>
    </ligand>
</feature>
<dbReference type="GO" id="GO:0008146">
    <property type="term" value="F:sulfotransferase activity"/>
    <property type="evidence" value="ECO:0007669"/>
    <property type="project" value="InterPro"/>
</dbReference>
<evidence type="ECO:0000313" key="9">
    <source>
        <dbReference type="Proteomes" id="UP000243579"/>
    </source>
</evidence>
<evidence type="ECO:0000256" key="3">
    <source>
        <dbReference type="ARBA" id="ARBA00023180"/>
    </source>
</evidence>
<feature type="binding site" evidence="5">
    <location>
        <position position="355"/>
    </location>
    <ligand>
        <name>3'-phosphoadenylyl sulfate</name>
        <dbReference type="ChEBI" id="CHEBI:58339"/>
    </ligand>
</feature>
<dbReference type="Gene3D" id="3.40.50.300">
    <property type="entry name" value="P-loop containing nucleotide triphosphate hydrolases"/>
    <property type="match status" value="1"/>
</dbReference>
<dbReference type="STRING" id="1202772.A0A1V9Y631"/>
<feature type="domain" description="Aspartyl/asparaginy/proline hydroxylase" evidence="7">
    <location>
        <begin position="118"/>
        <end position="207"/>
    </location>
</feature>
<comment type="similarity">
    <text evidence="1">Belongs to the aspartyl/asparaginyl beta-hydroxylase family.</text>
</comment>
<dbReference type="AlphaFoldDB" id="A0A1V9Y631"/>
<dbReference type="InterPro" id="IPR037359">
    <property type="entry name" value="NST/OST"/>
</dbReference>
<dbReference type="InterPro" id="IPR027443">
    <property type="entry name" value="IPNS-like_sf"/>
</dbReference>
<dbReference type="PANTHER" id="PTHR10605">
    <property type="entry name" value="HEPARAN SULFATE SULFOTRANSFERASE"/>
    <property type="match status" value="1"/>
</dbReference>
<feature type="domain" description="Sulfotransferase" evidence="6">
    <location>
        <begin position="249"/>
        <end position="497"/>
    </location>
</feature>
<dbReference type="Pfam" id="PF00685">
    <property type="entry name" value="Sulfotransfer_1"/>
    <property type="match status" value="1"/>
</dbReference>
<evidence type="ECO:0008006" key="10">
    <source>
        <dbReference type="Google" id="ProtNLM"/>
    </source>
</evidence>
<name>A0A1V9Y631_ACHHY</name>
<proteinExistence type="inferred from homology"/>
<dbReference type="InterPro" id="IPR027417">
    <property type="entry name" value="P-loop_NTPase"/>
</dbReference>
<dbReference type="Pfam" id="PF05118">
    <property type="entry name" value="Asp_Arg_Hydrox"/>
    <property type="match status" value="1"/>
</dbReference>
<feature type="active site" description="For sulfotransferase activity" evidence="4">
    <location>
        <position position="255"/>
    </location>
</feature>
<keyword evidence="9" id="KW-1185">Reference proteome</keyword>
<accession>A0A1V9Y631</accession>
<dbReference type="InterPro" id="IPR000863">
    <property type="entry name" value="Sulfotransferase_dom"/>
</dbReference>
<dbReference type="InterPro" id="IPR007803">
    <property type="entry name" value="Asp/Arg/Pro-Hydrxlase"/>
</dbReference>
<keyword evidence="2" id="KW-0808">Transferase</keyword>
<dbReference type="OrthoDB" id="411451at2759"/>
<dbReference type="SUPFAM" id="SSF52540">
    <property type="entry name" value="P-loop containing nucleoside triphosphate hydrolases"/>
    <property type="match status" value="1"/>
</dbReference>
<protein>
    <recommendedName>
        <fullName evidence="10">Aspartyl/asparaginy/proline hydroxylase domain-containing protein</fullName>
    </recommendedName>
</protein>
<dbReference type="EMBL" id="JNBR01002830">
    <property type="protein sequence ID" value="OQR81181.1"/>
    <property type="molecule type" value="Genomic_DNA"/>
</dbReference>
<organism evidence="8 9">
    <name type="scientific">Achlya hypogyna</name>
    <name type="common">Oomycete</name>
    <name type="synonym">Protoachlya hypogyna</name>
    <dbReference type="NCBI Taxonomy" id="1202772"/>
    <lineage>
        <taxon>Eukaryota</taxon>
        <taxon>Sar</taxon>
        <taxon>Stramenopiles</taxon>
        <taxon>Oomycota</taxon>
        <taxon>Saprolegniomycetes</taxon>
        <taxon>Saprolegniales</taxon>
        <taxon>Achlyaceae</taxon>
        <taxon>Achlya</taxon>
    </lineage>
</organism>
<reference evidence="8 9" key="1">
    <citation type="journal article" date="2014" name="Genome Biol. Evol.">
        <title>The secreted proteins of Achlya hypogyna and Thraustotheca clavata identify the ancestral oomycete secretome and reveal gene acquisitions by horizontal gene transfer.</title>
        <authorList>
            <person name="Misner I."/>
            <person name="Blouin N."/>
            <person name="Leonard G."/>
            <person name="Richards T.A."/>
            <person name="Lane C.E."/>
        </authorList>
    </citation>
    <scope>NUCLEOTIDE SEQUENCE [LARGE SCALE GENOMIC DNA]</scope>
    <source>
        <strain evidence="8 9">ATCC 48635</strain>
    </source>
</reference>
<dbReference type="Proteomes" id="UP000243579">
    <property type="component" value="Unassembled WGS sequence"/>
</dbReference>
<dbReference type="PANTHER" id="PTHR10605:SF56">
    <property type="entry name" value="BIFUNCTIONAL HEPARAN SULFATE N-DEACETYLASE_N-SULFOTRANSFERASE"/>
    <property type="match status" value="1"/>
</dbReference>
<evidence type="ECO:0000259" key="6">
    <source>
        <dbReference type="Pfam" id="PF00685"/>
    </source>
</evidence>
<gene>
    <name evidence="8" type="ORF">ACHHYP_16678</name>
</gene>